<dbReference type="RefSeq" id="WP_109325190.1">
    <property type="nucleotide sequence ID" value="NZ_CP029352.1"/>
</dbReference>
<sequence>MHLPVYATLASTRSNTVAGDAVAAGVMPSDTCVSVNVNGQGQVCLSVPVVGNVCIPVNTPLPSGTAASACINVCTKWGVPSGACVTVSALGQQIASQCFGWC</sequence>
<dbReference type="KEGG" id="azz:DEW08_05980"/>
<dbReference type="AlphaFoldDB" id="A0A2S2CMN8"/>
<proteinExistence type="predicted"/>
<dbReference type="EMBL" id="CP029352">
    <property type="protein sequence ID" value="AWK85774.1"/>
    <property type="molecule type" value="Genomic_DNA"/>
</dbReference>
<keyword evidence="2" id="KW-1185">Reference proteome</keyword>
<gene>
    <name evidence="1" type="ORF">DEW08_05980</name>
</gene>
<evidence type="ECO:0000313" key="1">
    <source>
        <dbReference type="EMBL" id="AWK85774.1"/>
    </source>
</evidence>
<evidence type="ECO:0000313" key="2">
    <source>
        <dbReference type="Proteomes" id="UP000245629"/>
    </source>
</evidence>
<protein>
    <submittedName>
        <fullName evidence="1">Uncharacterized protein</fullName>
    </submittedName>
</protein>
<dbReference type="Proteomes" id="UP000245629">
    <property type="component" value="Chromosome 1"/>
</dbReference>
<dbReference type="OrthoDB" id="6705417at2"/>
<accession>A0A2S2CMN8</accession>
<organism evidence="1 2">
    <name type="scientific">Azospirillum thermophilum</name>
    <dbReference type="NCBI Taxonomy" id="2202148"/>
    <lineage>
        <taxon>Bacteria</taxon>
        <taxon>Pseudomonadati</taxon>
        <taxon>Pseudomonadota</taxon>
        <taxon>Alphaproteobacteria</taxon>
        <taxon>Rhodospirillales</taxon>
        <taxon>Azospirillaceae</taxon>
        <taxon>Azospirillum</taxon>
    </lineage>
</organism>
<name>A0A2S2CMN8_9PROT</name>
<reference evidence="2" key="1">
    <citation type="submission" date="2018-05" db="EMBL/GenBank/DDBJ databases">
        <title>Azospirillum thermophila sp. nov., a novel isolated from hot spring.</title>
        <authorList>
            <person name="Zhao Z."/>
        </authorList>
    </citation>
    <scope>NUCLEOTIDE SEQUENCE [LARGE SCALE GENOMIC DNA]</scope>
    <source>
        <strain evidence="2">CFH 70021</strain>
    </source>
</reference>